<evidence type="ECO:0000313" key="7">
    <source>
        <dbReference type="EMBL" id="HFK19738.1"/>
    </source>
</evidence>
<evidence type="ECO:0000256" key="1">
    <source>
        <dbReference type="ARBA" id="ARBA00022741"/>
    </source>
</evidence>
<name>A0A7C3J4R9_9CREN</name>
<dbReference type="SMART" id="SM00487">
    <property type="entry name" value="DEXDc"/>
    <property type="match status" value="1"/>
</dbReference>
<dbReference type="AlphaFoldDB" id="A0A7C3J4R9"/>
<reference evidence="7" key="1">
    <citation type="journal article" date="2020" name="mSystems">
        <title>Genome- and Community-Level Interaction Insights into Carbon Utilization and Element Cycling Functions of Hydrothermarchaeota in Hydrothermal Sediment.</title>
        <authorList>
            <person name="Zhou Z."/>
            <person name="Liu Y."/>
            <person name="Xu W."/>
            <person name="Pan J."/>
            <person name="Luo Z.H."/>
            <person name="Li M."/>
        </authorList>
    </citation>
    <scope>NUCLEOTIDE SEQUENCE [LARGE SCALE GENOMIC DNA]</scope>
    <source>
        <strain evidence="7">SpSt-468</strain>
    </source>
</reference>
<dbReference type="SMART" id="SM00490">
    <property type="entry name" value="HELICc"/>
    <property type="match status" value="1"/>
</dbReference>
<evidence type="ECO:0000256" key="4">
    <source>
        <dbReference type="ARBA" id="ARBA00022840"/>
    </source>
</evidence>
<dbReference type="GO" id="GO:0003677">
    <property type="term" value="F:DNA binding"/>
    <property type="evidence" value="ECO:0007669"/>
    <property type="project" value="InterPro"/>
</dbReference>
<dbReference type="SUPFAM" id="SSF52540">
    <property type="entry name" value="P-loop containing nucleoside triphosphate hydrolases"/>
    <property type="match status" value="1"/>
</dbReference>
<sequence>MSSAPIGWDQRYKRCAHPGEPQIYPQQDIYCDAEKGGSNLKSAPKKEWEAYISFLRGSEFSVQLLASNLAPSEEIRAPERIRVERLEYSLYPFQQKILDKIGDGTLVVGLPTGLGKTYLAGAYLKRETEARPERVLFLTPSVPLGVQQVLFARKKLGISNAHFISGSMAPEKRRTLKVWNSAFAVTTPQTFYNDILSPFASAIARAKETADPVGYLSSVYRGANFAFPYSILIADECHGYIGETDGYSILISAKACGCRILALSATPQLHAPKRLGELKKVFEKVEAISLEEPEIKAQMPERLIAIVRLVADAGLLSIYRVLSDVIAAYQSKVSRIYGSAHARGYCKRHPICICLIALKIMKTRIVEDGASSIIDYGIWKTRELNSPLNDLGGMSVREAYDALLRKESNHKIAAAKRILASGSFKKAIVFVESVEAAKQLGISLQRERGMGDVAVLVGKGDMAMEEQGSALLQFRERASILICTSIGEEGLDIPSADIEIWMDPPSNPKKWIQRFGRILRQSEGKRRAKTYALITVQTHERNKLLRTKAKVEKIYGFTQSVVEEDLPRPLPKNQKTLALFY</sequence>
<evidence type="ECO:0000259" key="5">
    <source>
        <dbReference type="PROSITE" id="PS51192"/>
    </source>
</evidence>
<dbReference type="Pfam" id="PF04851">
    <property type="entry name" value="ResIII"/>
    <property type="match status" value="1"/>
</dbReference>
<dbReference type="InterPro" id="IPR027417">
    <property type="entry name" value="P-loop_NTPase"/>
</dbReference>
<gene>
    <name evidence="7" type="ORF">ENS19_00455</name>
</gene>
<dbReference type="PROSITE" id="PS51194">
    <property type="entry name" value="HELICASE_CTER"/>
    <property type="match status" value="1"/>
</dbReference>
<dbReference type="GO" id="GO:0016787">
    <property type="term" value="F:hydrolase activity"/>
    <property type="evidence" value="ECO:0007669"/>
    <property type="project" value="UniProtKB-KW"/>
</dbReference>
<dbReference type="EMBL" id="DSTX01000001">
    <property type="protein sequence ID" value="HFK19738.1"/>
    <property type="molecule type" value="Genomic_DNA"/>
</dbReference>
<keyword evidence="2" id="KW-0378">Hydrolase</keyword>
<evidence type="ECO:0000256" key="2">
    <source>
        <dbReference type="ARBA" id="ARBA00022801"/>
    </source>
</evidence>
<keyword evidence="1" id="KW-0547">Nucleotide-binding</keyword>
<dbReference type="GO" id="GO:0005524">
    <property type="term" value="F:ATP binding"/>
    <property type="evidence" value="ECO:0007669"/>
    <property type="project" value="UniProtKB-KW"/>
</dbReference>
<dbReference type="PROSITE" id="PS51192">
    <property type="entry name" value="HELICASE_ATP_BIND_1"/>
    <property type="match status" value="1"/>
</dbReference>
<evidence type="ECO:0000256" key="3">
    <source>
        <dbReference type="ARBA" id="ARBA00022806"/>
    </source>
</evidence>
<feature type="domain" description="Helicase ATP-binding" evidence="5">
    <location>
        <begin position="97"/>
        <end position="285"/>
    </location>
</feature>
<feature type="domain" description="Helicase C-terminal" evidence="6">
    <location>
        <begin position="395"/>
        <end position="578"/>
    </location>
</feature>
<dbReference type="Gene3D" id="3.40.50.300">
    <property type="entry name" value="P-loop containing nucleotide triphosphate hydrolases"/>
    <property type="match status" value="2"/>
</dbReference>
<organism evidence="7">
    <name type="scientific">Candidatus Methanomethylicus mesodigestus</name>
    <dbReference type="NCBI Taxonomy" id="1867258"/>
    <lineage>
        <taxon>Archaea</taxon>
        <taxon>Thermoproteota</taxon>
        <taxon>Methanosuratincolia</taxon>
        <taxon>Candidatus Methanomethylicales</taxon>
        <taxon>Candidatus Methanomethylicaceae</taxon>
        <taxon>Candidatus Methanomethylicus</taxon>
    </lineage>
</organism>
<keyword evidence="3 7" id="KW-0347">Helicase</keyword>
<dbReference type="InterPro" id="IPR006935">
    <property type="entry name" value="Helicase/UvrB_N"/>
</dbReference>
<dbReference type="PANTHER" id="PTHR14025">
    <property type="entry name" value="FANCONI ANEMIA GROUP M FANCM FAMILY MEMBER"/>
    <property type="match status" value="1"/>
</dbReference>
<accession>A0A7C3J4R9</accession>
<protein>
    <submittedName>
        <fullName evidence="7">DEAD/DEAH box helicase</fullName>
    </submittedName>
</protein>
<dbReference type="InterPro" id="IPR001650">
    <property type="entry name" value="Helicase_C-like"/>
</dbReference>
<dbReference type="PANTHER" id="PTHR14025:SF20">
    <property type="entry name" value="FANCONI ANEMIA GROUP M PROTEIN"/>
    <property type="match status" value="1"/>
</dbReference>
<dbReference type="InterPro" id="IPR014001">
    <property type="entry name" value="Helicase_ATP-bd"/>
</dbReference>
<dbReference type="GO" id="GO:0140097">
    <property type="term" value="F:catalytic activity, acting on DNA"/>
    <property type="evidence" value="ECO:0007669"/>
    <property type="project" value="UniProtKB-ARBA"/>
</dbReference>
<proteinExistence type="predicted"/>
<dbReference type="GO" id="GO:0004386">
    <property type="term" value="F:helicase activity"/>
    <property type="evidence" value="ECO:0007669"/>
    <property type="project" value="UniProtKB-KW"/>
</dbReference>
<comment type="caution">
    <text evidence="7">The sequence shown here is derived from an EMBL/GenBank/DDBJ whole genome shotgun (WGS) entry which is preliminary data.</text>
</comment>
<keyword evidence="4" id="KW-0067">ATP-binding</keyword>
<evidence type="ECO:0000259" key="6">
    <source>
        <dbReference type="PROSITE" id="PS51194"/>
    </source>
</evidence>
<dbReference type="Pfam" id="PF00271">
    <property type="entry name" value="Helicase_C"/>
    <property type="match status" value="1"/>
</dbReference>